<evidence type="ECO:0000313" key="2">
    <source>
        <dbReference type="Proteomes" id="UP000253094"/>
    </source>
</evidence>
<evidence type="ECO:0000313" key="1">
    <source>
        <dbReference type="EMBL" id="RCG17400.1"/>
    </source>
</evidence>
<evidence type="ECO:0008006" key="3">
    <source>
        <dbReference type="Google" id="ProtNLM"/>
    </source>
</evidence>
<organism evidence="1 2">
    <name type="scientific">Sphaerisporangium album</name>
    <dbReference type="NCBI Taxonomy" id="509200"/>
    <lineage>
        <taxon>Bacteria</taxon>
        <taxon>Bacillati</taxon>
        <taxon>Actinomycetota</taxon>
        <taxon>Actinomycetes</taxon>
        <taxon>Streptosporangiales</taxon>
        <taxon>Streptosporangiaceae</taxon>
        <taxon>Sphaerisporangium</taxon>
    </lineage>
</organism>
<dbReference type="AlphaFoldDB" id="A0A367EJM2"/>
<sequence>MKVRDARTVAARWVREHAATAPDFAGAFLSGSSVWLPEDAELPAASDVDIMVVTTAPRPPAKLGKFTRDGVLLEVTYLTWDDVPSAEAVLVNYHLAGCFRTDTVLADPTGRLTDLHLRCAARYAERPWVLRRCAAARARIVEGLGVLRATDPSHDQVTAWLFPTGVTTHVLLTAGLRNPTVRLRYLAARTLLEQYGHAGFHEELLALLGCADMTRRRAEEHLRTMTAAFDAAARVAATPFFFSSDISPAARPIAVDGGRALIDRGDHREAVFWIAATYARCLKILACDAPEARAAFVPGFAELRADLGVASAGDLERRANDVHAFLPRLWDVAEAIIDANPEVRAAAGIR</sequence>
<dbReference type="EMBL" id="QOIL01000042">
    <property type="protein sequence ID" value="RCG17400.1"/>
    <property type="molecule type" value="Genomic_DNA"/>
</dbReference>
<dbReference type="OrthoDB" id="3659232at2"/>
<comment type="caution">
    <text evidence="1">The sequence shown here is derived from an EMBL/GenBank/DDBJ whole genome shotgun (WGS) entry which is preliminary data.</text>
</comment>
<gene>
    <name evidence="1" type="ORF">DQ384_39690</name>
</gene>
<accession>A0A367EJM2</accession>
<reference evidence="1 2" key="1">
    <citation type="submission" date="2018-06" db="EMBL/GenBank/DDBJ databases">
        <title>Sphaerisporangium craniellae sp. nov., isolated from a marine sponge in the South China Sea.</title>
        <authorList>
            <person name="Li L."/>
        </authorList>
    </citation>
    <scope>NUCLEOTIDE SEQUENCE [LARGE SCALE GENOMIC DNA]</scope>
    <source>
        <strain evidence="1 2">CCTCC AA 208026</strain>
    </source>
</reference>
<dbReference type="Proteomes" id="UP000253094">
    <property type="component" value="Unassembled WGS sequence"/>
</dbReference>
<proteinExistence type="predicted"/>
<keyword evidence="2" id="KW-1185">Reference proteome</keyword>
<name>A0A367EJM2_9ACTN</name>
<protein>
    <recommendedName>
        <fullName evidence="3">Polymerase nucleotidyl transferase domain-containing protein</fullName>
    </recommendedName>
</protein>